<gene>
    <name evidence="1" type="ORF">A5844_000448</name>
</gene>
<keyword evidence="2" id="KW-1185">Reference proteome</keyword>
<proteinExistence type="predicted"/>
<sequence length="96" mass="11023">MEAKIEIMTLGKLKEKIAEFEKNNLVSDETKIFLDTGWDSIQEIAPDALGVDKAQQFVVEDELTHERFSGYTLEKNAEKMNAKKETETVIVLRNLY</sequence>
<dbReference type="STRING" id="1987383.A5844_000448"/>
<protein>
    <submittedName>
        <fullName evidence="1">Uncharacterized protein</fullName>
    </submittedName>
</protein>
<name>A0A2C9XS32_9ENTE</name>
<organism evidence="1 2">
    <name type="scientific">Candidatus Enterococcus wittei</name>
    <dbReference type="NCBI Taxonomy" id="1987383"/>
    <lineage>
        <taxon>Bacteria</taxon>
        <taxon>Bacillati</taxon>
        <taxon>Bacillota</taxon>
        <taxon>Bacilli</taxon>
        <taxon>Lactobacillales</taxon>
        <taxon>Enterococcaceae</taxon>
        <taxon>Enterococcus</taxon>
    </lineage>
</organism>
<dbReference type="RefSeq" id="WP_086283530.1">
    <property type="nucleotide sequence ID" value="NZ_NGMO01000001.1"/>
</dbReference>
<evidence type="ECO:0000313" key="2">
    <source>
        <dbReference type="Proteomes" id="UP000194933"/>
    </source>
</evidence>
<reference evidence="1 2" key="1">
    <citation type="submission" date="2017-05" db="EMBL/GenBank/DDBJ databases">
        <title>The Genome Sequence of Enterococcus sp. 10A9_DIV0425.</title>
        <authorList>
            <consortium name="The Broad Institute Genomics Platform"/>
            <consortium name="The Broad Institute Genomic Center for Infectious Diseases"/>
            <person name="Earl A."/>
            <person name="Manson A."/>
            <person name="Schwartman J."/>
            <person name="Gilmore M."/>
            <person name="Abouelleil A."/>
            <person name="Cao P."/>
            <person name="Chapman S."/>
            <person name="Cusick C."/>
            <person name="Shea T."/>
            <person name="Young S."/>
            <person name="Neafsey D."/>
            <person name="Nusbaum C."/>
            <person name="Birren B."/>
        </authorList>
    </citation>
    <scope>NUCLEOTIDE SEQUENCE [LARGE SCALE GENOMIC DNA]</scope>
    <source>
        <strain evidence="1 2">10A9_DIV0425</strain>
    </source>
</reference>
<evidence type="ECO:0000313" key="1">
    <source>
        <dbReference type="EMBL" id="OTP12216.1"/>
    </source>
</evidence>
<accession>A0A2C9XS32</accession>
<dbReference type="EMBL" id="NGMO01000001">
    <property type="protein sequence ID" value="OTP12216.1"/>
    <property type="molecule type" value="Genomic_DNA"/>
</dbReference>
<dbReference type="Proteomes" id="UP000194933">
    <property type="component" value="Unassembled WGS sequence"/>
</dbReference>
<comment type="caution">
    <text evidence="1">The sequence shown here is derived from an EMBL/GenBank/DDBJ whole genome shotgun (WGS) entry which is preliminary data.</text>
</comment>
<dbReference type="AlphaFoldDB" id="A0A2C9XS32"/>